<organism evidence="3 4">
    <name type="scientific">Gymnopilus dilepis</name>
    <dbReference type="NCBI Taxonomy" id="231916"/>
    <lineage>
        <taxon>Eukaryota</taxon>
        <taxon>Fungi</taxon>
        <taxon>Dikarya</taxon>
        <taxon>Basidiomycota</taxon>
        <taxon>Agaricomycotina</taxon>
        <taxon>Agaricomycetes</taxon>
        <taxon>Agaricomycetidae</taxon>
        <taxon>Agaricales</taxon>
        <taxon>Agaricineae</taxon>
        <taxon>Hymenogastraceae</taxon>
        <taxon>Gymnopilus</taxon>
    </lineage>
</organism>
<reference evidence="3 4" key="1">
    <citation type="journal article" date="2018" name="Evol. Lett.">
        <title>Horizontal gene cluster transfer increased hallucinogenic mushroom diversity.</title>
        <authorList>
            <person name="Reynolds H.T."/>
            <person name="Vijayakumar V."/>
            <person name="Gluck-Thaler E."/>
            <person name="Korotkin H.B."/>
            <person name="Matheny P.B."/>
            <person name="Slot J.C."/>
        </authorList>
    </citation>
    <scope>NUCLEOTIDE SEQUENCE [LARGE SCALE GENOMIC DNA]</scope>
    <source>
        <strain evidence="3 4">SRW20</strain>
    </source>
</reference>
<dbReference type="AlphaFoldDB" id="A0A409Y316"/>
<evidence type="ECO:0000256" key="1">
    <source>
        <dbReference type="SAM" id="MobiDB-lite"/>
    </source>
</evidence>
<dbReference type="InParanoid" id="A0A409Y316"/>
<sequence length="153" mass="17141">MAELRLLVGLVVRWGGCGSTIELEEVHKKGAGCKLDACMKLAPVRTEHGERKVDTTPDKNLDPKIKDKFKDSHRHHRPSCGPPGNPPPYGSVRLATDIVDCVGKAMGMRRWLRSGAEALIGRFKAGSRRVWRWESANSKVDLSLHFLRGRYQQ</sequence>
<accession>A0A409Y316</accession>
<comment type="caution">
    <text evidence="3">The sequence shown here is derived from an EMBL/GenBank/DDBJ whole genome shotgun (WGS) entry which is preliminary data.</text>
</comment>
<dbReference type="EMBL" id="NHYE01001248">
    <property type="protein sequence ID" value="PPQ97444.1"/>
    <property type="molecule type" value="Genomic_DNA"/>
</dbReference>
<dbReference type="Proteomes" id="UP000284706">
    <property type="component" value="Unassembled WGS sequence"/>
</dbReference>
<gene>
    <name evidence="3" type="ORF">CVT26_002854</name>
</gene>
<feature type="signal peptide" evidence="2">
    <location>
        <begin position="1"/>
        <end position="18"/>
    </location>
</feature>
<feature type="compositionally biased region" description="Pro residues" evidence="1">
    <location>
        <begin position="80"/>
        <end position="89"/>
    </location>
</feature>
<evidence type="ECO:0000313" key="4">
    <source>
        <dbReference type="Proteomes" id="UP000284706"/>
    </source>
</evidence>
<evidence type="ECO:0000256" key="2">
    <source>
        <dbReference type="SAM" id="SignalP"/>
    </source>
</evidence>
<name>A0A409Y316_9AGAR</name>
<keyword evidence="4" id="KW-1185">Reference proteome</keyword>
<protein>
    <submittedName>
        <fullName evidence="3">Uncharacterized protein</fullName>
    </submittedName>
</protein>
<feature type="compositionally biased region" description="Basic and acidic residues" evidence="1">
    <location>
        <begin position="46"/>
        <end position="70"/>
    </location>
</feature>
<feature type="chain" id="PRO_5019336108" evidence="2">
    <location>
        <begin position="19"/>
        <end position="153"/>
    </location>
</feature>
<evidence type="ECO:0000313" key="3">
    <source>
        <dbReference type="EMBL" id="PPQ97444.1"/>
    </source>
</evidence>
<keyword evidence="2" id="KW-0732">Signal</keyword>
<proteinExistence type="predicted"/>
<feature type="region of interest" description="Disordered" evidence="1">
    <location>
        <begin position="46"/>
        <end position="89"/>
    </location>
</feature>